<dbReference type="Proteomes" id="UP000267821">
    <property type="component" value="Unassembled WGS sequence"/>
</dbReference>
<protein>
    <submittedName>
        <fullName evidence="1">Uncharacterized protein</fullName>
    </submittedName>
</protein>
<name>A0A3N4LYG1_9PEZI</name>
<accession>A0A3N4LYG1</accession>
<dbReference type="EMBL" id="ML121530">
    <property type="protein sequence ID" value="RPB27934.1"/>
    <property type="molecule type" value="Genomic_DNA"/>
</dbReference>
<evidence type="ECO:0000313" key="2">
    <source>
        <dbReference type="Proteomes" id="UP000267821"/>
    </source>
</evidence>
<proteinExistence type="predicted"/>
<dbReference type="AlphaFoldDB" id="A0A3N4LYG1"/>
<dbReference type="InParanoid" id="A0A3N4LYG1"/>
<sequence length="76" mass="9054">MINKPVGTCQCSMLSLKALFVVYLTSNTVQYSYMSSYLFAGNLTLRRLFDRIDFYKPVMHWLLECQYYSIQQLEFM</sequence>
<gene>
    <name evidence="1" type="ORF">L211DRAFT_833947</name>
</gene>
<reference evidence="1 2" key="1">
    <citation type="journal article" date="2018" name="Nat. Ecol. Evol.">
        <title>Pezizomycetes genomes reveal the molecular basis of ectomycorrhizal truffle lifestyle.</title>
        <authorList>
            <person name="Murat C."/>
            <person name="Payen T."/>
            <person name="Noel B."/>
            <person name="Kuo A."/>
            <person name="Morin E."/>
            <person name="Chen J."/>
            <person name="Kohler A."/>
            <person name="Krizsan K."/>
            <person name="Balestrini R."/>
            <person name="Da Silva C."/>
            <person name="Montanini B."/>
            <person name="Hainaut M."/>
            <person name="Levati E."/>
            <person name="Barry K.W."/>
            <person name="Belfiori B."/>
            <person name="Cichocki N."/>
            <person name="Clum A."/>
            <person name="Dockter R.B."/>
            <person name="Fauchery L."/>
            <person name="Guy J."/>
            <person name="Iotti M."/>
            <person name="Le Tacon F."/>
            <person name="Lindquist E.A."/>
            <person name="Lipzen A."/>
            <person name="Malagnac F."/>
            <person name="Mello A."/>
            <person name="Molinier V."/>
            <person name="Miyauchi S."/>
            <person name="Poulain J."/>
            <person name="Riccioni C."/>
            <person name="Rubini A."/>
            <person name="Sitrit Y."/>
            <person name="Splivallo R."/>
            <person name="Traeger S."/>
            <person name="Wang M."/>
            <person name="Zifcakova L."/>
            <person name="Wipf D."/>
            <person name="Zambonelli A."/>
            <person name="Paolocci F."/>
            <person name="Nowrousian M."/>
            <person name="Ottonello S."/>
            <person name="Baldrian P."/>
            <person name="Spatafora J.W."/>
            <person name="Henrissat B."/>
            <person name="Nagy L.G."/>
            <person name="Aury J.M."/>
            <person name="Wincker P."/>
            <person name="Grigoriev I.V."/>
            <person name="Bonfante P."/>
            <person name="Martin F.M."/>
        </authorList>
    </citation>
    <scope>NUCLEOTIDE SEQUENCE [LARGE SCALE GENOMIC DNA]</scope>
    <source>
        <strain evidence="1 2">ATCC MYA-4762</strain>
    </source>
</reference>
<evidence type="ECO:0000313" key="1">
    <source>
        <dbReference type="EMBL" id="RPB27934.1"/>
    </source>
</evidence>
<keyword evidence="2" id="KW-1185">Reference proteome</keyword>
<organism evidence="1 2">
    <name type="scientific">Terfezia boudieri ATCC MYA-4762</name>
    <dbReference type="NCBI Taxonomy" id="1051890"/>
    <lineage>
        <taxon>Eukaryota</taxon>
        <taxon>Fungi</taxon>
        <taxon>Dikarya</taxon>
        <taxon>Ascomycota</taxon>
        <taxon>Pezizomycotina</taxon>
        <taxon>Pezizomycetes</taxon>
        <taxon>Pezizales</taxon>
        <taxon>Pezizaceae</taxon>
        <taxon>Terfezia</taxon>
    </lineage>
</organism>